<comment type="caution">
    <text evidence="10">Lacks conserved residue(s) required for the propagation of feature annotation.</text>
</comment>
<keyword evidence="9 10" id="KW-0961">Cell wall biogenesis/degradation</keyword>
<name>A0ABY3ZXE8_9STAP</name>
<sequence>MVKIAFTGGGTIGHVAVNMALIPEAQRENITCIYIGSKNGIEQEVITKQFPDVKYYSISSGKLRRYISVENVKDVFKVQKGVLDALKILKKEKPDLVFSKGGFVAVPVTIAAKILNIKTIIHESDVTPGLANKIALKFAHKMYTTFEKTLDYIPDDSGDYVGSIIRNELFEGNKQQGYALTQFNSNKPVLLIMGGSLGSKVINDVIFNHIDELLYSYQIIHLVGKGNSNQIKKEGYYQLEYAGEELMHLFKITDYVISRAGSNAIFEFLALKKPMILVPLGKDQSRGDQIDNAAQFKAQGYASVIDEPSFSYATLIKQLDYIKNHQHEILQAMNSMTTRYTAHELLNKIIQDAK</sequence>
<evidence type="ECO:0000313" key="13">
    <source>
        <dbReference type="EMBL" id="UOB21590.1"/>
    </source>
</evidence>
<proteinExistence type="inferred from homology"/>
<dbReference type="EC" id="2.4.1.227" evidence="10"/>
<evidence type="ECO:0000256" key="9">
    <source>
        <dbReference type="ARBA" id="ARBA00023316"/>
    </source>
</evidence>
<dbReference type="InterPro" id="IPR006009">
    <property type="entry name" value="GlcNAc_MurG"/>
</dbReference>
<keyword evidence="2 10" id="KW-0132">Cell division</keyword>
<dbReference type="Proteomes" id="UP000830343">
    <property type="component" value="Chromosome"/>
</dbReference>
<keyword evidence="8 10" id="KW-0131">Cell cycle</keyword>
<evidence type="ECO:0000256" key="5">
    <source>
        <dbReference type="ARBA" id="ARBA00022960"/>
    </source>
</evidence>
<feature type="binding site" evidence="10">
    <location>
        <position position="196"/>
    </location>
    <ligand>
        <name>UDP-N-acetyl-alpha-D-glucosamine</name>
        <dbReference type="ChEBI" id="CHEBI:57705"/>
    </ligand>
</feature>
<feature type="domain" description="Glycosyltransferase family 28 N-terminal" evidence="11">
    <location>
        <begin position="4"/>
        <end position="144"/>
    </location>
</feature>
<evidence type="ECO:0000313" key="14">
    <source>
        <dbReference type="Proteomes" id="UP000830343"/>
    </source>
</evidence>
<evidence type="ECO:0000259" key="12">
    <source>
        <dbReference type="Pfam" id="PF04101"/>
    </source>
</evidence>
<reference evidence="13" key="1">
    <citation type="submission" date="2022-03" db="EMBL/GenBank/DDBJ databases">
        <authorList>
            <person name="Vrbovska V."/>
            <person name="Kovarovic V."/>
            <person name="Botka T."/>
            <person name="Pantucek R."/>
        </authorList>
    </citation>
    <scope>NUCLEOTIDE SEQUENCE</scope>
    <source>
        <strain evidence="13">CCM 2609</strain>
    </source>
</reference>
<evidence type="ECO:0000256" key="6">
    <source>
        <dbReference type="ARBA" id="ARBA00022984"/>
    </source>
</evidence>
<evidence type="ECO:0000256" key="1">
    <source>
        <dbReference type="ARBA" id="ARBA00022475"/>
    </source>
</evidence>
<comment type="pathway">
    <text evidence="10">Cell wall biogenesis; peptidoglycan biosynthesis.</text>
</comment>
<feature type="domain" description="Glycosyl transferase family 28 C-terminal" evidence="12">
    <location>
        <begin position="189"/>
        <end position="337"/>
    </location>
</feature>
<dbReference type="InterPro" id="IPR004276">
    <property type="entry name" value="GlycoTrans_28_N"/>
</dbReference>
<feature type="binding site" evidence="10">
    <location>
        <position position="289"/>
    </location>
    <ligand>
        <name>UDP-N-acetyl-alpha-D-glucosamine</name>
        <dbReference type="ChEBI" id="CHEBI:57705"/>
    </ligand>
</feature>
<reference evidence="13" key="2">
    <citation type="submission" date="2022-04" db="EMBL/GenBank/DDBJ databases">
        <title>Antimicrobial genetic elements in methicillin-resistant Macrococcus armenti.</title>
        <authorList>
            <person name="Keller J.E."/>
            <person name="Schwendener S."/>
            <person name="Pantucek R."/>
            <person name="Perreten V."/>
        </authorList>
    </citation>
    <scope>NUCLEOTIDE SEQUENCE</scope>
    <source>
        <strain evidence="13">CCM 2609</strain>
    </source>
</reference>
<accession>A0ABY3ZXE8</accession>
<keyword evidence="14" id="KW-1185">Reference proteome</keyword>
<keyword evidence="5 10" id="KW-0133">Cell shape</keyword>
<dbReference type="CDD" id="cd03785">
    <property type="entry name" value="GT28_MurG"/>
    <property type="match status" value="1"/>
</dbReference>
<evidence type="ECO:0000256" key="8">
    <source>
        <dbReference type="ARBA" id="ARBA00023306"/>
    </source>
</evidence>
<evidence type="ECO:0000256" key="2">
    <source>
        <dbReference type="ARBA" id="ARBA00022618"/>
    </source>
</evidence>
<keyword evidence="4 10" id="KW-0808">Transferase</keyword>
<dbReference type="NCBIfam" id="NF009102">
    <property type="entry name" value="PRK12446.1"/>
    <property type="match status" value="1"/>
</dbReference>
<evidence type="ECO:0000259" key="11">
    <source>
        <dbReference type="Pfam" id="PF03033"/>
    </source>
</evidence>
<organism evidence="13 14">
    <name type="scientific">Macrococcus armenti</name>
    <dbReference type="NCBI Taxonomy" id="2875764"/>
    <lineage>
        <taxon>Bacteria</taxon>
        <taxon>Bacillati</taxon>
        <taxon>Bacillota</taxon>
        <taxon>Bacilli</taxon>
        <taxon>Bacillales</taxon>
        <taxon>Staphylococcaceae</taxon>
        <taxon>Macrococcus</taxon>
    </lineage>
</organism>
<dbReference type="EMBL" id="CP094348">
    <property type="protein sequence ID" value="UOB21590.1"/>
    <property type="molecule type" value="Genomic_DNA"/>
</dbReference>
<dbReference type="HAMAP" id="MF_00033">
    <property type="entry name" value="MurG"/>
    <property type="match status" value="1"/>
</dbReference>
<keyword evidence="3 10" id="KW-0328">Glycosyltransferase</keyword>
<comment type="function">
    <text evidence="10">Cell wall formation. Catalyzes the transfer of a GlcNAc subunit on undecaprenyl-pyrophosphoryl-MurNAc-pentapeptide (lipid intermediate I) to form undecaprenyl-pyrophosphoryl-MurNAc-(pentapeptide)GlcNAc (lipid intermediate II).</text>
</comment>
<dbReference type="RefSeq" id="WP_243367305.1">
    <property type="nucleotide sequence ID" value="NZ_CP094348.1"/>
</dbReference>
<keyword evidence="7 10" id="KW-0472">Membrane</keyword>
<evidence type="ECO:0000256" key="7">
    <source>
        <dbReference type="ARBA" id="ARBA00023136"/>
    </source>
</evidence>
<dbReference type="InterPro" id="IPR007235">
    <property type="entry name" value="Glyco_trans_28_C"/>
</dbReference>
<dbReference type="Pfam" id="PF03033">
    <property type="entry name" value="Glyco_transf_28"/>
    <property type="match status" value="1"/>
</dbReference>
<feature type="binding site" evidence="10">
    <location>
        <position position="166"/>
    </location>
    <ligand>
        <name>UDP-N-acetyl-alpha-D-glucosamine</name>
        <dbReference type="ChEBI" id="CHEBI:57705"/>
    </ligand>
</feature>
<comment type="subcellular location">
    <subcellularLocation>
        <location evidence="10">Cell membrane</location>
        <topology evidence="10">Peripheral membrane protein</topology>
        <orientation evidence="10">Cytoplasmic side</orientation>
    </subcellularLocation>
</comment>
<keyword evidence="1 10" id="KW-1003">Cell membrane</keyword>
<gene>
    <name evidence="10" type="primary">murG</name>
    <name evidence="13" type="ORF">MRZ06_06020</name>
</gene>
<dbReference type="Pfam" id="PF04101">
    <property type="entry name" value="Glyco_tran_28_C"/>
    <property type="match status" value="1"/>
</dbReference>
<comment type="similarity">
    <text evidence="10">Belongs to the glycosyltransferase 28 family. MurG subfamily.</text>
</comment>
<dbReference type="Gene3D" id="3.40.50.2000">
    <property type="entry name" value="Glycogen Phosphorylase B"/>
    <property type="match status" value="2"/>
</dbReference>
<evidence type="ECO:0000256" key="10">
    <source>
        <dbReference type="HAMAP-Rule" id="MF_00033"/>
    </source>
</evidence>
<dbReference type="PANTHER" id="PTHR21015">
    <property type="entry name" value="UDP-N-ACETYLGLUCOSAMINE--N-ACETYLMURAMYL-(PENTAPEPTIDE) PYROPHOSPHORYL-UNDECAPRENOL N-ACETYLGLUCOSAMINE TRANSFERASE 1"/>
    <property type="match status" value="1"/>
</dbReference>
<dbReference type="PANTHER" id="PTHR21015:SF27">
    <property type="entry name" value="UDP-N-ACETYLGLUCOSAMINE--N-ACETYLMURAMYL-(PENTAPEPTIDE) PYROPHOSPHORYL-UNDECAPRENOL N-ACETYLGLUCOSAMINE TRANSFERASE"/>
    <property type="match status" value="1"/>
</dbReference>
<protein>
    <recommendedName>
        <fullName evidence="10">UDP-N-acetylglucosamine--N-acetylmuramyl-(pentapeptide) pyrophosphoryl-undecaprenol N-acetylglucosamine transferase</fullName>
        <ecNumber evidence="10">2.4.1.227</ecNumber>
    </recommendedName>
    <alternativeName>
        <fullName evidence="10">Undecaprenyl-PP-MurNAc-pentapeptide-UDPGlcNAc GlcNAc transferase</fullName>
    </alternativeName>
</protein>
<dbReference type="SUPFAM" id="SSF53756">
    <property type="entry name" value="UDP-Glycosyltransferase/glycogen phosphorylase"/>
    <property type="match status" value="1"/>
</dbReference>
<comment type="catalytic activity">
    <reaction evidence="10">
        <text>di-trans,octa-cis-undecaprenyl diphospho-N-acetyl-alpha-D-muramoyl-L-alanyl-D-glutamyl-meso-2,6-diaminopimeloyl-D-alanyl-D-alanine + UDP-N-acetyl-alpha-D-glucosamine = di-trans,octa-cis-undecaprenyl diphospho-[N-acetyl-alpha-D-glucosaminyl-(1-&gt;4)]-N-acetyl-alpha-D-muramoyl-L-alanyl-D-glutamyl-meso-2,6-diaminopimeloyl-D-alanyl-D-alanine + UDP + H(+)</text>
        <dbReference type="Rhea" id="RHEA:31227"/>
        <dbReference type="ChEBI" id="CHEBI:15378"/>
        <dbReference type="ChEBI" id="CHEBI:57705"/>
        <dbReference type="ChEBI" id="CHEBI:58223"/>
        <dbReference type="ChEBI" id="CHEBI:61387"/>
        <dbReference type="ChEBI" id="CHEBI:61388"/>
        <dbReference type="EC" id="2.4.1.227"/>
    </reaction>
</comment>
<evidence type="ECO:0000256" key="4">
    <source>
        <dbReference type="ARBA" id="ARBA00022679"/>
    </source>
</evidence>
<evidence type="ECO:0000256" key="3">
    <source>
        <dbReference type="ARBA" id="ARBA00022676"/>
    </source>
</evidence>
<keyword evidence="6 10" id="KW-0573">Peptidoglycan synthesis</keyword>